<dbReference type="PROSITE" id="PS50102">
    <property type="entry name" value="RRM"/>
    <property type="match status" value="4"/>
</dbReference>
<dbReference type="GO" id="GO:0006397">
    <property type="term" value="P:mRNA processing"/>
    <property type="evidence" value="ECO:0007669"/>
    <property type="project" value="UniProtKB-KW"/>
</dbReference>
<proteinExistence type="predicted"/>
<evidence type="ECO:0000256" key="8">
    <source>
        <dbReference type="ARBA" id="ARBA00093627"/>
    </source>
</evidence>
<evidence type="ECO:0000256" key="7">
    <source>
        <dbReference type="ARBA" id="ARBA00093374"/>
    </source>
</evidence>
<evidence type="ECO:0000256" key="2">
    <source>
        <dbReference type="ARBA" id="ARBA00022664"/>
    </source>
</evidence>
<keyword evidence="13" id="KW-1185">Reference proteome</keyword>
<feature type="region of interest" description="Disordered" evidence="10">
    <location>
        <begin position="653"/>
        <end position="683"/>
    </location>
</feature>
<dbReference type="CDD" id="cd00590">
    <property type="entry name" value="RRM_SF"/>
    <property type="match status" value="1"/>
</dbReference>
<comment type="caution">
    <text evidence="12">The sequence shown here is derived from an EMBL/GenBank/DDBJ whole genome shotgun (WGS) entry which is preliminary data.</text>
</comment>
<evidence type="ECO:0000256" key="6">
    <source>
        <dbReference type="ARBA" id="ARBA00023242"/>
    </source>
</evidence>
<dbReference type="InterPro" id="IPR012677">
    <property type="entry name" value="Nucleotide-bd_a/b_plait_sf"/>
</dbReference>
<evidence type="ECO:0000256" key="4">
    <source>
        <dbReference type="ARBA" id="ARBA00022884"/>
    </source>
</evidence>
<evidence type="ECO:0000256" key="5">
    <source>
        <dbReference type="ARBA" id="ARBA00023187"/>
    </source>
</evidence>
<dbReference type="InterPro" id="IPR003107">
    <property type="entry name" value="HAT"/>
</dbReference>
<dbReference type="Gene3D" id="3.30.70.330">
    <property type="match status" value="4"/>
</dbReference>
<dbReference type="InterPro" id="IPR034397">
    <property type="entry name" value="Prp24_RRM1"/>
</dbReference>
<feature type="domain" description="RRM" evidence="11">
    <location>
        <begin position="770"/>
        <end position="851"/>
    </location>
</feature>
<reference evidence="12" key="1">
    <citation type="journal article" date="2020" name="Stud. Mycol.">
        <title>101 Dothideomycetes genomes: a test case for predicting lifestyles and emergence of pathogens.</title>
        <authorList>
            <person name="Haridas S."/>
            <person name="Albert R."/>
            <person name="Binder M."/>
            <person name="Bloem J."/>
            <person name="Labutti K."/>
            <person name="Salamov A."/>
            <person name="Andreopoulos B."/>
            <person name="Baker S."/>
            <person name="Barry K."/>
            <person name="Bills G."/>
            <person name="Bluhm B."/>
            <person name="Cannon C."/>
            <person name="Castanera R."/>
            <person name="Culley D."/>
            <person name="Daum C."/>
            <person name="Ezra D."/>
            <person name="Gonzalez J."/>
            <person name="Henrissat B."/>
            <person name="Kuo A."/>
            <person name="Liang C."/>
            <person name="Lipzen A."/>
            <person name="Lutzoni F."/>
            <person name="Magnuson J."/>
            <person name="Mondo S."/>
            <person name="Nolan M."/>
            <person name="Ohm R."/>
            <person name="Pangilinan J."/>
            <person name="Park H.-J."/>
            <person name="Ramirez L."/>
            <person name="Alfaro M."/>
            <person name="Sun H."/>
            <person name="Tritt A."/>
            <person name="Yoshinaga Y."/>
            <person name="Zwiers L.-H."/>
            <person name="Turgeon B."/>
            <person name="Goodwin S."/>
            <person name="Spatafora J."/>
            <person name="Crous P."/>
            <person name="Grigoriev I."/>
        </authorList>
    </citation>
    <scope>NUCLEOTIDE SEQUENCE</scope>
    <source>
        <strain evidence="12">CBS 130266</strain>
    </source>
</reference>
<evidence type="ECO:0000256" key="1">
    <source>
        <dbReference type="ARBA" id="ARBA00004123"/>
    </source>
</evidence>
<gene>
    <name evidence="12" type="ORF">EJ08DRAFT_149115</name>
</gene>
<dbReference type="GO" id="GO:0008380">
    <property type="term" value="P:RNA splicing"/>
    <property type="evidence" value="ECO:0007669"/>
    <property type="project" value="UniProtKB-KW"/>
</dbReference>
<accession>A0A9P4U4X7</accession>
<dbReference type="InterPro" id="IPR011990">
    <property type="entry name" value="TPR-like_helical_dom_sf"/>
</dbReference>
<dbReference type="CDD" id="cd12296">
    <property type="entry name" value="RRM1_Prp24"/>
    <property type="match status" value="1"/>
</dbReference>
<sequence>MQQQQNAARQGSNAPQNQNINYNVRHLPRTISGRSVNDVTMTDSPSPASPRIFVAQALSNEDCQTITELHRHLVEKPFDFQGHVQFIDLLRKGFTGHSQNGSDPHVYELLNDLRDARSTMDKVFPLGERLWSDWLDDEKLLARNIDDRVKVMELFRRAITDELTSASLWRLYGDYMYYLWATTYDVNDEGSQDWSAEDKEIGKEVFKWEPMMAVWEQGVASTERRLNDSNTVWDRYIEMLIQDHTKWPSPQKLQNIKAKFLDRLASAHATWDNTSQMYSSFISSFEESAWEQSMVAMNGNQRVQQAKSLYAIREPHELNIETAKRNGDEAAEWAAYSEYLEWELRMQGVSSFPLINGLYERATIRFPSVATLWNDYVSFLVEHPSRDFPVLPVAERATRHCPWSGDLWSQRMLTMEAEGKDFTELEITKHDATATGLLDVGGLDELMKVYIAWCGCLRRRAFEPGATEDELDIAEVAIRSALEHVQEVAEKKHGRDYPGDPQYRLERIHIKFMTQRGDMEAGRAILRSLVATQANNYDFWYRYYIWEMVIWAKFAMRATNEPETQLQTPAACTAVLREALNYVATLDWPEQLITMFINHCEQHESVHELRKAVIEAGKVTKLVNQRREKEAADAAAAYQQQQPTQAVVVETVTNGKRKRDSEASADVGATKKNRSDNSAGEVVTPKALPARDREHAVITVKNLPMDATETKVRQFFRDCGTINSIKLAPEKITQVATIEFETEQDALFAQTKAVKPFEGEDLEIRFATGATLWVTNYPPEADLHYIRNLFKDYDGIVDVRLPSLQLNTRRRFCYVQFKTPEQAYNATQLHDQVVTDEQGQTYKLVVRISDPPKALGRTGALAEGREVYVSNVAWFAHEDEIKDYLSPAGEIEQVRIPKNLAGKSKGTAFVSFKDKISAENAVTRFNNTEFKKRSLHLEISKSLVKRSEKAHVGSDAGLPSVDAESPSAASDDMNGHSGSNAKARSLALLNVPDTVNIARIRRLFEKHGALVRCSLRTDHSGAFAEYVDESSVGRAQLDLEGKEIDGNIVRTGTIGELFEQKRQFKTSKLTDRKKPAPAPAASSANNFAPARPGRPMQNATRGGRKPGLGFKKAADSHVGEGEKQEGGKSNDYFRDLMAKGKGEGGSAEGATGGGDNMET</sequence>
<comment type="function">
    <text evidence="7">Functions as a recycling factor of the spliceosome, a machinery that forms on each precursor-messenger RNA (pre-mRNA) and catalyzes the removal of introns. Chaperones the re-annealing of U4 and U6 snRNAs (small nuclear RNAs) released from previous rounds of splicing, an initial step in reforming the U4/U6-U5 tri-snRNP (small nuclear ribonucleoprotein) that can reassemble into another spliceosome complex; this step involves binding U6 and facilitating the unwinding of the U6 internal stem loop, followed by base-pairing of U6 to U4.</text>
</comment>
<dbReference type="OrthoDB" id="360390at2759"/>
<feature type="domain" description="RRM" evidence="11">
    <location>
        <begin position="984"/>
        <end position="1056"/>
    </location>
</feature>
<feature type="compositionally biased region" description="Basic and acidic residues" evidence="10">
    <location>
        <begin position="1064"/>
        <end position="1074"/>
    </location>
</feature>
<dbReference type="GO" id="GO:0005688">
    <property type="term" value="C:U6 snRNP"/>
    <property type="evidence" value="ECO:0007669"/>
    <property type="project" value="UniProtKB-ARBA"/>
</dbReference>
<dbReference type="FunFam" id="1.25.40.10:FF:000632">
    <property type="entry name" value="Pre-mRNA splicing factor (Prp24), putative"/>
    <property type="match status" value="1"/>
</dbReference>
<dbReference type="SUPFAM" id="SSF54928">
    <property type="entry name" value="RNA-binding domain, RBD"/>
    <property type="match status" value="3"/>
</dbReference>
<feature type="region of interest" description="Disordered" evidence="10">
    <location>
        <begin position="1"/>
        <end position="20"/>
    </location>
</feature>
<evidence type="ECO:0000259" key="11">
    <source>
        <dbReference type="PROSITE" id="PS50102"/>
    </source>
</evidence>
<keyword evidence="5" id="KW-0508">mRNA splicing</keyword>
<dbReference type="InterPro" id="IPR000504">
    <property type="entry name" value="RRM_dom"/>
</dbReference>
<name>A0A9P4U4X7_9PEZI</name>
<dbReference type="AlphaFoldDB" id="A0A9P4U4X7"/>
<dbReference type="InterPro" id="IPR035979">
    <property type="entry name" value="RBD_domain_sf"/>
</dbReference>
<dbReference type="InterPro" id="IPR031766">
    <property type="entry name" value="RRM_occluded"/>
</dbReference>
<evidence type="ECO:0000313" key="13">
    <source>
        <dbReference type="Proteomes" id="UP000800235"/>
    </source>
</evidence>
<dbReference type="SUPFAM" id="SSF48452">
    <property type="entry name" value="TPR-like"/>
    <property type="match status" value="1"/>
</dbReference>
<dbReference type="PANTHER" id="PTHR24012">
    <property type="entry name" value="RNA BINDING PROTEIN"/>
    <property type="match status" value="1"/>
</dbReference>
<feature type="compositionally biased region" description="Gly residues" evidence="10">
    <location>
        <begin position="1143"/>
        <end position="1159"/>
    </location>
</feature>
<keyword evidence="3" id="KW-0677">Repeat</keyword>
<keyword evidence="4 9" id="KW-0694">RNA-binding</keyword>
<feature type="compositionally biased region" description="Low complexity" evidence="10">
    <location>
        <begin position="1079"/>
        <end position="1091"/>
    </location>
</feature>
<feature type="domain" description="RRM" evidence="11">
    <location>
        <begin position="865"/>
        <end position="942"/>
    </location>
</feature>
<evidence type="ECO:0000256" key="9">
    <source>
        <dbReference type="PROSITE-ProRule" id="PRU00176"/>
    </source>
</evidence>
<keyword evidence="2" id="KW-0507">mRNA processing</keyword>
<dbReference type="Gene3D" id="1.25.40.10">
    <property type="entry name" value="Tetratricopeptide repeat domain"/>
    <property type="match status" value="2"/>
</dbReference>
<dbReference type="SMART" id="SM00360">
    <property type="entry name" value="RRM"/>
    <property type="match status" value="4"/>
</dbReference>
<feature type="region of interest" description="Disordered" evidence="10">
    <location>
        <begin position="950"/>
        <end position="980"/>
    </location>
</feature>
<feature type="compositionally biased region" description="Basic and acidic residues" evidence="10">
    <location>
        <begin position="1112"/>
        <end position="1142"/>
    </location>
</feature>
<dbReference type="Proteomes" id="UP000800235">
    <property type="component" value="Unassembled WGS sequence"/>
</dbReference>
<evidence type="ECO:0000256" key="3">
    <source>
        <dbReference type="ARBA" id="ARBA00022737"/>
    </source>
</evidence>
<evidence type="ECO:0000313" key="12">
    <source>
        <dbReference type="EMBL" id="KAF2436508.1"/>
    </source>
</evidence>
<dbReference type="Pfam" id="PF16842">
    <property type="entry name" value="RRM_occluded"/>
    <property type="match status" value="1"/>
</dbReference>
<feature type="region of interest" description="Disordered" evidence="10">
    <location>
        <begin position="1064"/>
        <end position="1159"/>
    </location>
</feature>
<evidence type="ECO:0000256" key="10">
    <source>
        <dbReference type="SAM" id="MobiDB-lite"/>
    </source>
</evidence>
<dbReference type="SMART" id="SM00386">
    <property type="entry name" value="HAT"/>
    <property type="match status" value="5"/>
</dbReference>
<protein>
    <recommendedName>
        <fullName evidence="8">U4/U6 snRNA-associated-splicing factor PRP24</fullName>
    </recommendedName>
</protein>
<comment type="subcellular location">
    <subcellularLocation>
        <location evidence="1">Nucleus</location>
    </subcellularLocation>
</comment>
<dbReference type="FunFam" id="3.30.70.330:FF:000365">
    <property type="entry name" value="U4/U6 snRNA-associated-splicing factor PRP24"/>
    <property type="match status" value="1"/>
</dbReference>
<dbReference type="EMBL" id="MU007010">
    <property type="protein sequence ID" value="KAF2436508.1"/>
    <property type="molecule type" value="Genomic_DNA"/>
</dbReference>
<organism evidence="12 13">
    <name type="scientific">Tothia fuscella</name>
    <dbReference type="NCBI Taxonomy" id="1048955"/>
    <lineage>
        <taxon>Eukaryota</taxon>
        <taxon>Fungi</taxon>
        <taxon>Dikarya</taxon>
        <taxon>Ascomycota</taxon>
        <taxon>Pezizomycotina</taxon>
        <taxon>Dothideomycetes</taxon>
        <taxon>Pleosporomycetidae</taxon>
        <taxon>Venturiales</taxon>
        <taxon>Cylindrosympodiaceae</taxon>
        <taxon>Tothia</taxon>
    </lineage>
</organism>
<keyword evidence="6" id="KW-0539">Nucleus</keyword>
<dbReference type="GO" id="GO:0003723">
    <property type="term" value="F:RNA binding"/>
    <property type="evidence" value="ECO:0007669"/>
    <property type="project" value="UniProtKB-UniRule"/>
</dbReference>
<feature type="domain" description="RRM" evidence="11">
    <location>
        <begin position="696"/>
        <end position="769"/>
    </location>
</feature>
<dbReference type="Pfam" id="PF00076">
    <property type="entry name" value="RRM_1"/>
    <property type="match status" value="3"/>
</dbReference>